<proteinExistence type="predicted"/>
<dbReference type="InterPro" id="IPR036259">
    <property type="entry name" value="MFS_trans_sf"/>
</dbReference>
<keyword evidence="9" id="KW-1185">Reference proteome</keyword>
<accession>A0ABR1W054</accession>
<feature type="domain" description="Major facilitator superfamily (MFS) profile" evidence="7">
    <location>
        <begin position="1"/>
        <end position="489"/>
    </location>
</feature>
<evidence type="ECO:0000256" key="5">
    <source>
        <dbReference type="SAM" id="MobiDB-lite"/>
    </source>
</evidence>
<reference evidence="8 9" key="1">
    <citation type="submission" date="2023-01" db="EMBL/GenBank/DDBJ databases">
        <title>Analysis of 21 Apiospora genomes using comparative genomics revels a genus with tremendous synthesis potential of carbohydrate active enzymes and secondary metabolites.</title>
        <authorList>
            <person name="Sorensen T."/>
        </authorList>
    </citation>
    <scope>NUCLEOTIDE SEQUENCE [LARGE SCALE GENOMIC DNA]</scope>
    <source>
        <strain evidence="8 9">CBS 83171</strain>
    </source>
</reference>
<dbReference type="PANTHER" id="PTHR23502:SF151">
    <property type="entry name" value="MAJOR FACILITATOR SUPERFAMILY (MFS) PROFILE DOMAIN-CONTAINING PROTEIN"/>
    <property type="match status" value="1"/>
</dbReference>
<feature type="transmembrane region" description="Helical" evidence="6">
    <location>
        <begin position="174"/>
        <end position="195"/>
    </location>
</feature>
<dbReference type="SUPFAM" id="SSF103473">
    <property type="entry name" value="MFS general substrate transporter"/>
    <property type="match status" value="1"/>
</dbReference>
<dbReference type="PANTHER" id="PTHR23502">
    <property type="entry name" value="MAJOR FACILITATOR SUPERFAMILY"/>
    <property type="match status" value="1"/>
</dbReference>
<evidence type="ECO:0000256" key="4">
    <source>
        <dbReference type="ARBA" id="ARBA00023136"/>
    </source>
</evidence>
<dbReference type="Proteomes" id="UP001446871">
    <property type="component" value="Unassembled WGS sequence"/>
</dbReference>
<feature type="transmembrane region" description="Helical" evidence="6">
    <location>
        <begin position="47"/>
        <end position="69"/>
    </location>
</feature>
<keyword evidence="4 6" id="KW-0472">Membrane</keyword>
<evidence type="ECO:0000256" key="1">
    <source>
        <dbReference type="ARBA" id="ARBA00004141"/>
    </source>
</evidence>
<gene>
    <name evidence="8" type="ORF">PG996_003012</name>
</gene>
<feature type="transmembrane region" description="Helical" evidence="6">
    <location>
        <begin position="81"/>
        <end position="99"/>
    </location>
</feature>
<feature type="transmembrane region" description="Helical" evidence="6">
    <location>
        <begin position="376"/>
        <end position="394"/>
    </location>
</feature>
<evidence type="ECO:0000256" key="6">
    <source>
        <dbReference type="SAM" id="Phobius"/>
    </source>
</evidence>
<dbReference type="Gene3D" id="1.20.1250.20">
    <property type="entry name" value="MFS general substrate transporter like domains"/>
    <property type="match status" value="1"/>
</dbReference>
<protein>
    <recommendedName>
        <fullName evidence="7">Major facilitator superfamily (MFS) profile domain-containing protein</fullName>
    </recommendedName>
</protein>
<keyword evidence="3 6" id="KW-1133">Transmembrane helix</keyword>
<name>A0ABR1W054_9PEZI</name>
<evidence type="ECO:0000256" key="3">
    <source>
        <dbReference type="ARBA" id="ARBA00022989"/>
    </source>
</evidence>
<evidence type="ECO:0000313" key="9">
    <source>
        <dbReference type="Proteomes" id="UP001446871"/>
    </source>
</evidence>
<dbReference type="Gene3D" id="1.20.1720.10">
    <property type="entry name" value="Multidrug resistance protein D"/>
    <property type="match status" value="1"/>
</dbReference>
<feature type="transmembrane region" description="Helical" evidence="6">
    <location>
        <begin position="286"/>
        <end position="306"/>
    </location>
</feature>
<sequence length="500" mass="52892">MHHAKETANPALPLVCPRHIDLSTCNVPLTANIYLPLLPLLQDQYHASAQAINLTITLYVVVAAVMPIFFAPTADQYGRRLVSIANLLVYTAGSIGLAVNDVAGRSYAALLLLRALQAFGSSACATTIWGVVSDVCIPAERGSMVGPVISISNIGMAIGPVVGGLVAWRTGDATWVFASMAIFSAVTLVSITMLLPETARSVVGNGGQGKRLTRKGARGWLTLGPQWGAKQAETENASHMGASTDNTDGGQAPTTTPNEKSNTPSKPRFPNPLSSLRIMLSKDTALILWLGSCTYAEWYTINAAWPQIFKEYYGWNELYIGLSYLPCAVTIILAGFVAGPWMRARYRRTALEARLPADGHGVEGFPIEKARIREMWMAYGVTHLSIAGLGWAVQYRAHPAVILVLQGVAGFVKSLLFSSFNTLLIDVHPDRPSTAAAAASLTRSGLSGIGLAILQPLADALGWGWFFTVLALVVGVSQGGGDAGAAEMGTEVAGGEGAGE</sequence>
<evidence type="ECO:0000259" key="7">
    <source>
        <dbReference type="PROSITE" id="PS50850"/>
    </source>
</evidence>
<feature type="region of interest" description="Disordered" evidence="5">
    <location>
        <begin position="232"/>
        <end position="270"/>
    </location>
</feature>
<comment type="caution">
    <text evidence="8">The sequence shown here is derived from an EMBL/GenBank/DDBJ whole genome shotgun (WGS) entry which is preliminary data.</text>
</comment>
<dbReference type="InterPro" id="IPR011701">
    <property type="entry name" value="MFS"/>
</dbReference>
<evidence type="ECO:0000313" key="8">
    <source>
        <dbReference type="EMBL" id="KAK8076842.1"/>
    </source>
</evidence>
<dbReference type="PROSITE" id="PS50850">
    <property type="entry name" value="MFS"/>
    <property type="match status" value="1"/>
</dbReference>
<keyword evidence="2 6" id="KW-0812">Transmembrane</keyword>
<dbReference type="InterPro" id="IPR020846">
    <property type="entry name" value="MFS_dom"/>
</dbReference>
<feature type="transmembrane region" description="Helical" evidence="6">
    <location>
        <begin position="318"/>
        <end position="338"/>
    </location>
</feature>
<feature type="transmembrane region" description="Helical" evidence="6">
    <location>
        <begin position="400"/>
        <end position="423"/>
    </location>
</feature>
<feature type="transmembrane region" description="Helical" evidence="6">
    <location>
        <begin position="111"/>
        <end position="132"/>
    </location>
</feature>
<organism evidence="8 9">
    <name type="scientific">Apiospora saccharicola</name>
    <dbReference type="NCBI Taxonomy" id="335842"/>
    <lineage>
        <taxon>Eukaryota</taxon>
        <taxon>Fungi</taxon>
        <taxon>Dikarya</taxon>
        <taxon>Ascomycota</taxon>
        <taxon>Pezizomycotina</taxon>
        <taxon>Sordariomycetes</taxon>
        <taxon>Xylariomycetidae</taxon>
        <taxon>Amphisphaeriales</taxon>
        <taxon>Apiosporaceae</taxon>
        <taxon>Apiospora</taxon>
    </lineage>
</organism>
<dbReference type="Pfam" id="PF07690">
    <property type="entry name" value="MFS_1"/>
    <property type="match status" value="1"/>
</dbReference>
<feature type="transmembrane region" description="Helical" evidence="6">
    <location>
        <begin position="144"/>
        <end position="168"/>
    </location>
</feature>
<dbReference type="EMBL" id="JAQQWM010000002">
    <property type="protein sequence ID" value="KAK8076842.1"/>
    <property type="molecule type" value="Genomic_DNA"/>
</dbReference>
<feature type="compositionally biased region" description="Polar residues" evidence="5">
    <location>
        <begin position="234"/>
        <end position="265"/>
    </location>
</feature>
<evidence type="ECO:0000256" key="2">
    <source>
        <dbReference type="ARBA" id="ARBA00022692"/>
    </source>
</evidence>
<comment type="subcellular location">
    <subcellularLocation>
        <location evidence="1">Membrane</location>
        <topology evidence="1">Multi-pass membrane protein</topology>
    </subcellularLocation>
</comment>